<reference evidence="1" key="1">
    <citation type="submission" date="2021-05" db="EMBL/GenBank/DDBJ databases">
        <authorList>
            <person name="Scholz U."/>
            <person name="Mascher M."/>
            <person name="Fiebig A."/>
        </authorList>
    </citation>
    <scope>NUCLEOTIDE SEQUENCE [LARGE SCALE GENOMIC DNA]</scope>
</reference>
<dbReference type="EnsemblPlants" id="AVESA.00010b.r2.5AG0841370.1">
    <property type="protein sequence ID" value="AVESA.00010b.r2.5AG0841370.1.CDS.1"/>
    <property type="gene ID" value="AVESA.00010b.r2.5AG0841370"/>
</dbReference>
<sequence length="125" mass="13758">MMGLQDTGICGSSWTTGGFFLRYQRLECRDDDGAIPRPRRRPWLPSLNGKAVCSCFSPLKKLKWSRITSVLLLRKAPQASSKIRHASADDACPTVVFLSQWGLPVLSRPSSMAGAKARLPHGKGF</sequence>
<proteinExistence type="predicted"/>
<name>A0ACD5XR43_AVESA</name>
<protein>
    <submittedName>
        <fullName evidence="1">Uncharacterized protein</fullName>
    </submittedName>
</protein>
<evidence type="ECO:0000313" key="2">
    <source>
        <dbReference type="Proteomes" id="UP001732700"/>
    </source>
</evidence>
<evidence type="ECO:0000313" key="1">
    <source>
        <dbReference type="EnsemblPlants" id="AVESA.00010b.r2.5AG0841370.1.CDS.1"/>
    </source>
</evidence>
<accession>A0ACD5XR43</accession>
<dbReference type="Proteomes" id="UP001732700">
    <property type="component" value="Chromosome 5A"/>
</dbReference>
<organism evidence="1 2">
    <name type="scientific">Avena sativa</name>
    <name type="common">Oat</name>
    <dbReference type="NCBI Taxonomy" id="4498"/>
    <lineage>
        <taxon>Eukaryota</taxon>
        <taxon>Viridiplantae</taxon>
        <taxon>Streptophyta</taxon>
        <taxon>Embryophyta</taxon>
        <taxon>Tracheophyta</taxon>
        <taxon>Spermatophyta</taxon>
        <taxon>Magnoliopsida</taxon>
        <taxon>Liliopsida</taxon>
        <taxon>Poales</taxon>
        <taxon>Poaceae</taxon>
        <taxon>BOP clade</taxon>
        <taxon>Pooideae</taxon>
        <taxon>Poodae</taxon>
        <taxon>Poeae</taxon>
        <taxon>Poeae Chloroplast Group 1 (Aveneae type)</taxon>
        <taxon>Aveninae</taxon>
        <taxon>Avena</taxon>
    </lineage>
</organism>
<reference evidence="1" key="2">
    <citation type="submission" date="2025-09" db="UniProtKB">
        <authorList>
            <consortium name="EnsemblPlants"/>
        </authorList>
    </citation>
    <scope>IDENTIFICATION</scope>
</reference>
<keyword evidence="2" id="KW-1185">Reference proteome</keyword>